<accession>A0A532V751</accession>
<protein>
    <submittedName>
        <fullName evidence="1">Uncharacterized protein</fullName>
    </submittedName>
</protein>
<gene>
    <name evidence="1" type="ORF">CEE36_05940</name>
</gene>
<dbReference type="Proteomes" id="UP000317778">
    <property type="component" value="Unassembled WGS sequence"/>
</dbReference>
<reference evidence="1 2" key="1">
    <citation type="submission" date="2017-06" db="EMBL/GenBank/DDBJ databases">
        <title>Novel microbial phyla capable of carbon fixation and sulfur reduction in deep-sea sediments.</title>
        <authorList>
            <person name="Huang J."/>
            <person name="Baker B."/>
            <person name="Wang Y."/>
        </authorList>
    </citation>
    <scope>NUCLEOTIDE SEQUENCE [LARGE SCALE GENOMIC DNA]</scope>
    <source>
        <strain evidence="1">B3_TA06</strain>
    </source>
</reference>
<dbReference type="AlphaFoldDB" id="A0A532V751"/>
<organism evidence="1 2">
    <name type="scientific">candidate division TA06 bacterium B3_TA06</name>
    <dbReference type="NCBI Taxonomy" id="2012487"/>
    <lineage>
        <taxon>Bacteria</taxon>
        <taxon>Bacteria division TA06</taxon>
    </lineage>
</organism>
<name>A0A532V751_UNCT6</name>
<comment type="caution">
    <text evidence="1">The sequence shown here is derived from an EMBL/GenBank/DDBJ whole genome shotgun (WGS) entry which is preliminary data.</text>
</comment>
<evidence type="ECO:0000313" key="1">
    <source>
        <dbReference type="EMBL" id="TKJ43024.1"/>
    </source>
</evidence>
<proteinExistence type="predicted"/>
<evidence type="ECO:0000313" key="2">
    <source>
        <dbReference type="Proteomes" id="UP000317778"/>
    </source>
</evidence>
<sequence length="128" mass="14158">MPINLGGCRFSEPVKLVKWKPPHSSGIYALLIAGASTLTRFGYQVIYFGEAQDLSALRVDERHPAYPCWLVIAGSVQDLYVSAFPTRGLTAAGRKALMSELVAAARPFCNYETRRSPHQRPPQNPQRG</sequence>
<dbReference type="EMBL" id="NJBO01000007">
    <property type="protein sequence ID" value="TKJ43024.1"/>
    <property type="molecule type" value="Genomic_DNA"/>
</dbReference>